<feature type="region of interest" description="Disordered" evidence="2">
    <location>
        <begin position="494"/>
        <end position="513"/>
    </location>
</feature>
<proteinExistence type="predicted"/>
<keyword evidence="1" id="KW-0175">Coiled coil</keyword>
<feature type="region of interest" description="Disordered" evidence="2">
    <location>
        <begin position="45"/>
        <end position="64"/>
    </location>
</feature>
<evidence type="ECO:0000313" key="3">
    <source>
        <dbReference type="EMBL" id="CAI2377099.1"/>
    </source>
</evidence>
<dbReference type="EMBL" id="CAMPGE010018707">
    <property type="protein sequence ID" value="CAI2377099.1"/>
    <property type="molecule type" value="Genomic_DNA"/>
</dbReference>
<gene>
    <name evidence="3" type="ORF">ECRASSUSDP1_LOCUS18481</name>
</gene>
<feature type="coiled-coil region" evidence="1">
    <location>
        <begin position="290"/>
        <end position="324"/>
    </location>
</feature>
<name>A0AAD1XQT0_EUPCR</name>
<comment type="caution">
    <text evidence="3">The sequence shown here is derived from an EMBL/GenBank/DDBJ whole genome shotgun (WGS) entry which is preliminary data.</text>
</comment>
<sequence>MEEIDTADPKLLDEDDDFYQIDFDMTPKESDEGGKNRPMVQSKLSKVIEEDESPYTNKFTPMEVKEKDDSFFDKNQNIALLRQQIQENIPPETEERPKSSRSIGIGDGNVFEESNESEEDSEEEKDEVHELNSLPQEDPVKFIEETPLVPPKLSQKQSNQLLEVEINASLMTLFDVIGTKLKAAEEIRLDKERVKQHNQEVMPELQRKNTELKDVGKNANKLRKEIARLKRSLQNAYDEEEMKAMENALKDKQLVINQLENDVSANKNVDKNQKKAMNNLYSDDAEAKYLDKAKAMIFEQKNNLKKLNEEYKSEETSLVLQRQKIFKLQEKCKNYDKLLKLSKKKSLTDQEANSKFEEKIEELELELRQIEVTQLEQLELKKELLSTVKDKKEKVQHDVNLLELKIREKLQEEKLSELKAKELKRAVPHKKLKPLTRNDSQSHRSAKRSQAKMNTSVDAVSRSIMGKRRGSLTRIPQLRTHKKKINSRLRMNISMDHPTGSTRKNSKLANSSEEYSDSGVQAYGTQEFVKKEILKELPKFSSIGYKGYTPTGVVPGTLKIPGLPPRPSHNISLDDPPQSNLNVYFRIIQFECLF</sequence>
<feature type="coiled-coil region" evidence="1">
    <location>
        <begin position="353"/>
        <end position="421"/>
    </location>
</feature>
<dbReference type="AlphaFoldDB" id="A0AAD1XQT0"/>
<feature type="compositionally biased region" description="Acidic residues" evidence="2">
    <location>
        <begin position="113"/>
        <end position="125"/>
    </location>
</feature>
<organism evidence="3 4">
    <name type="scientific">Euplotes crassus</name>
    <dbReference type="NCBI Taxonomy" id="5936"/>
    <lineage>
        <taxon>Eukaryota</taxon>
        <taxon>Sar</taxon>
        <taxon>Alveolata</taxon>
        <taxon>Ciliophora</taxon>
        <taxon>Intramacronucleata</taxon>
        <taxon>Spirotrichea</taxon>
        <taxon>Hypotrichia</taxon>
        <taxon>Euplotida</taxon>
        <taxon>Euplotidae</taxon>
        <taxon>Moneuplotes</taxon>
    </lineage>
</organism>
<feature type="compositionally biased region" description="Polar residues" evidence="2">
    <location>
        <begin position="75"/>
        <end position="87"/>
    </location>
</feature>
<dbReference type="Proteomes" id="UP001295684">
    <property type="component" value="Unassembled WGS sequence"/>
</dbReference>
<evidence type="ECO:0000256" key="1">
    <source>
        <dbReference type="SAM" id="Coils"/>
    </source>
</evidence>
<feature type="region of interest" description="Disordered" evidence="2">
    <location>
        <begin position="75"/>
        <end position="141"/>
    </location>
</feature>
<evidence type="ECO:0000313" key="4">
    <source>
        <dbReference type="Proteomes" id="UP001295684"/>
    </source>
</evidence>
<feature type="coiled-coil region" evidence="1">
    <location>
        <begin position="205"/>
        <end position="262"/>
    </location>
</feature>
<accession>A0AAD1XQT0</accession>
<reference evidence="3" key="1">
    <citation type="submission" date="2023-07" db="EMBL/GenBank/DDBJ databases">
        <authorList>
            <consortium name="AG Swart"/>
            <person name="Singh M."/>
            <person name="Singh A."/>
            <person name="Seah K."/>
            <person name="Emmerich C."/>
        </authorList>
    </citation>
    <scope>NUCLEOTIDE SEQUENCE</scope>
    <source>
        <strain evidence="3">DP1</strain>
    </source>
</reference>
<evidence type="ECO:0000256" key="2">
    <source>
        <dbReference type="SAM" id="MobiDB-lite"/>
    </source>
</evidence>
<protein>
    <submittedName>
        <fullName evidence="3">Uncharacterized protein</fullName>
    </submittedName>
</protein>
<feature type="region of interest" description="Disordered" evidence="2">
    <location>
        <begin position="427"/>
        <end position="458"/>
    </location>
</feature>
<feature type="compositionally biased region" description="Polar residues" evidence="2">
    <location>
        <begin position="499"/>
        <end position="513"/>
    </location>
</feature>
<keyword evidence="4" id="KW-1185">Reference proteome</keyword>